<dbReference type="Pfam" id="PF00076">
    <property type="entry name" value="RRM_1"/>
    <property type="match status" value="1"/>
</dbReference>
<dbReference type="SUPFAM" id="SSF81296">
    <property type="entry name" value="E set domains"/>
    <property type="match status" value="1"/>
</dbReference>
<dbReference type="Pfam" id="PF00630">
    <property type="entry name" value="Filamin"/>
    <property type="match status" value="1"/>
</dbReference>
<dbReference type="PANTHER" id="PTHR32343:SF8">
    <property type="entry name" value="RNA RECOGNITION MOTIF (RRM)-CONTAINING PROTEIN"/>
    <property type="match status" value="1"/>
</dbReference>
<dbReference type="Proteomes" id="UP001140949">
    <property type="component" value="Unassembled WGS sequence"/>
</dbReference>
<dbReference type="InterPro" id="IPR035979">
    <property type="entry name" value="RBD_domain_sf"/>
</dbReference>
<feature type="compositionally biased region" description="Basic and acidic residues" evidence="4">
    <location>
        <begin position="662"/>
        <end position="702"/>
    </location>
</feature>
<dbReference type="InterPro" id="IPR000571">
    <property type="entry name" value="Znf_CCCH"/>
</dbReference>
<gene>
    <name evidence="7" type="ORF">M6B38_322900</name>
</gene>
<keyword evidence="2" id="KW-0694">RNA-binding</keyword>
<feature type="domain" description="RRM" evidence="5">
    <location>
        <begin position="341"/>
        <end position="412"/>
    </location>
</feature>
<feature type="region of interest" description="Disordered" evidence="4">
    <location>
        <begin position="1042"/>
        <end position="1130"/>
    </location>
</feature>
<dbReference type="AlphaFoldDB" id="A0AAX6HAL9"/>
<dbReference type="InterPro" id="IPR017868">
    <property type="entry name" value="Filamin/ABP280_repeat-like"/>
</dbReference>
<feature type="compositionally biased region" description="Basic and acidic residues" evidence="4">
    <location>
        <begin position="1014"/>
        <end position="1025"/>
    </location>
</feature>
<feature type="compositionally biased region" description="Basic and acidic residues" evidence="4">
    <location>
        <begin position="548"/>
        <end position="574"/>
    </location>
</feature>
<dbReference type="Gene3D" id="2.60.40.10">
    <property type="entry name" value="Immunoglobulins"/>
    <property type="match status" value="1"/>
</dbReference>
<evidence type="ECO:0000259" key="6">
    <source>
        <dbReference type="PROSITE" id="PS50103"/>
    </source>
</evidence>
<dbReference type="PROSITE" id="PS50102">
    <property type="entry name" value="RRM"/>
    <property type="match status" value="1"/>
</dbReference>
<feature type="region of interest" description="Disordered" evidence="4">
    <location>
        <begin position="34"/>
        <end position="112"/>
    </location>
</feature>
<reference evidence="7" key="2">
    <citation type="submission" date="2023-04" db="EMBL/GenBank/DDBJ databases">
        <authorList>
            <person name="Bruccoleri R.E."/>
            <person name="Oakeley E.J."/>
            <person name="Faust A.-M."/>
            <person name="Dessus-Babus S."/>
            <person name="Altorfer M."/>
            <person name="Burckhardt D."/>
            <person name="Oertli M."/>
            <person name="Naumann U."/>
            <person name="Petersen F."/>
            <person name="Wong J."/>
        </authorList>
    </citation>
    <scope>NUCLEOTIDE SEQUENCE</scope>
    <source>
        <strain evidence="7">GSM-AAB239-AS_SAM_17_03QT</strain>
        <tissue evidence="7">Leaf</tissue>
    </source>
</reference>
<evidence type="ECO:0000259" key="5">
    <source>
        <dbReference type="PROSITE" id="PS50102"/>
    </source>
</evidence>
<feature type="compositionally biased region" description="Basic and acidic residues" evidence="4">
    <location>
        <begin position="956"/>
        <end position="1001"/>
    </location>
</feature>
<feature type="compositionally biased region" description="Basic and acidic residues" evidence="4">
    <location>
        <begin position="712"/>
        <end position="752"/>
    </location>
</feature>
<feature type="compositionally biased region" description="Basic residues" evidence="4">
    <location>
        <begin position="581"/>
        <end position="596"/>
    </location>
</feature>
<feature type="compositionally biased region" description="Basic and acidic residues" evidence="4">
    <location>
        <begin position="1179"/>
        <end position="1189"/>
    </location>
</feature>
<feature type="compositionally biased region" description="Basic and acidic residues" evidence="4">
    <location>
        <begin position="1057"/>
        <end position="1082"/>
    </location>
</feature>
<feature type="compositionally biased region" description="Acidic residues" evidence="4">
    <location>
        <begin position="52"/>
        <end position="61"/>
    </location>
</feature>
<dbReference type="SMART" id="SM00360">
    <property type="entry name" value="RRM"/>
    <property type="match status" value="1"/>
</dbReference>
<evidence type="ECO:0000313" key="8">
    <source>
        <dbReference type="Proteomes" id="UP001140949"/>
    </source>
</evidence>
<dbReference type="Gene3D" id="3.30.70.330">
    <property type="match status" value="1"/>
</dbReference>
<feature type="compositionally biased region" description="Basic and acidic residues" evidence="4">
    <location>
        <begin position="804"/>
        <end position="824"/>
    </location>
</feature>
<keyword evidence="3" id="KW-0863">Zinc-finger</keyword>
<name>A0AAX6HAL9_IRIPA</name>
<dbReference type="InterPro" id="IPR012677">
    <property type="entry name" value="Nucleotide-bd_a/b_plait_sf"/>
</dbReference>
<dbReference type="PROSITE" id="PS50103">
    <property type="entry name" value="ZF_C3H1"/>
    <property type="match status" value="1"/>
</dbReference>
<comment type="caution">
    <text evidence="7">The sequence shown here is derived from an EMBL/GenBank/DDBJ whole genome shotgun (WGS) entry which is preliminary data.</text>
</comment>
<reference evidence="7" key="1">
    <citation type="journal article" date="2023" name="GigaByte">
        <title>Genome assembly of the bearded iris, Iris pallida Lam.</title>
        <authorList>
            <person name="Bruccoleri R.E."/>
            <person name="Oakeley E.J."/>
            <person name="Faust A.M.E."/>
            <person name="Altorfer M."/>
            <person name="Dessus-Babus S."/>
            <person name="Burckhardt D."/>
            <person name="Oertli M."/>
            <person name="Naumann U."/>
            <person name="Petersen F."/>
            <person name="Wong J."/>
        </authorList>
    </citation>
    <scope>NUCLEOTIDE SEQUENCE</scope>
    <source>
        <strain evidence="7">GSM-AAB239-AS_SAM_17_03QT</strain>
    </source>
</reference>
<evidence type="ECO:0000256" key="4">
    <source>
        <dbReference type="SAM" id="MobiDB-lite"/>
    </source>
</evidence>
<dbReference type="InterPro" id="IPR014756">
    <property type="entry name" value="Ig_E-set"/>
</dbReference>
<feature type="compositionally biased region" description="Basic and acidic residues" evidence="4">
    <location>
        <begin position="635"/>
        <end position="655"/>
    </location>
</feature>
<dbReference type="InterPro" id="IPR000504">
    <property type="entry name" value="RRM_dom"/>
</dbReference>
<feature type="domain" description="C3H1-type" evidence="6">
    <location>
        <begin position="255"/>
        <end position="276"/>
    </location>
</feature>
<feature type="zinc finger region" description="C3H1-type" evidence="3">
    <location>
        <begin position="255"/>
        <end position="276"/>
    </location>
</feature>
<evidence type="ECO:0000256" key="1">
    <source>
        <dbReference type="PROSITE-ProRule" id="PRU00087"/>
    </source>
</evidence>
<sequence>MAAKPIWMKQAEEARIKSEAEKDAAAKAAFEATFKSLEGPTAEKNPSSADPYDSDDDEDDNGGSGPNPPSRPVGPADPSRCLAAGPGIAGGSSGSPSTFTVTANDSDGRKVPTGGAQLKVKISPGVGVGGPDLDGTVKDQGDGTYAVTYVVPKRGNYMVHVELNGRPIMGSPFPVFFSAGNPVVTTAGTALAGFPQVVVSPYPNMVNQTMPNMPNYSGSVSGAFPGLLGMIPGTLPGASGGVLLQGMAGAALGEVCREYLNGRCTKTDCRFNHPPQNVLMAAMASVPTMGTLSQQPMAPSAAAMAAAQAIVAARHAAQMQAQAAESPGSPDKAGKADALKRTLQISNLTPLLTADHLKQLFAFCGTVVDCTITDSKHFAYIEYSKPEEATAALALNNMDVGGRPLNVEMAKSLPPKNVNNTSLMMQQAVALQQMQFQQALLMQQTLASQQAASRAATMKSATEMASARAAEISKKLKADGFGGDEKEAQETSRKSRSPSPQRHKSKSRSRSPIKYRRNRRSRSISPSIRFQRDRRSRSPMRSYYLSRGNERRTYRDDRDSYSRGGRREWERSGDRYSSTSRRNRSRSASPRSRRSARAGSVSPKHRRESLSPRTRRSSQASSRSPRHHRGSRSSPTRDDRTADFHRSRDSRSRSAERRHHSDSKEDTKNSEKLKKDSQKSDKSSADKSTKDLRELKGDRKGGDASAGSHKRSSLEGERSLKNERGSNHDKKSNLDDRNGEKTDSVTKDHDTMGEYLDSNEDKRSHSPISKEQKRGSARDTDDIHAEHRESSRHEISRTTYKKHDKIDSPSKEREDLGSNEDKRPLHSPVSKEHKRASSRNKDDIHAERKESSRHERSSSGYKKHERTDYPSKEGEDLGSNENKRSIRSPVSKEHKRGSARNKGDIHAEHRESSRHERSSSYYKKHERNDSPTKESESRGRKRSSHHSGSRSHRSSRHFEERSPDKDHYKQEKSRDDLKKPETVETIFKEPRSSSRRQEKTLDSSNMTYRSSYHPTEDKVATYSKDSEYVLVNKEKRQSVNFDYMTDNVDSGHGNLTGKKEFDHDSETDKSSMVEDTDKRSSMAEDNGTYSLGQHDHGKDEESKLESEYPTVFDNDTYNSGENLSRLPSTIENPNCVEDAAATYTGLSNQILKVESYHFNMEDENMPDASKSEAVLNDPISRDFVDDVPT</sequence>
<feature type="compositionally biased region" description="Basic and acidic residues" evidence="4">
    <location>
        <begin position="839"/>
        <end position="857"/>
    </location>
</feature>
<feature type="compositionally biased region" description="Basic residues" evidence="4">
    <location>
        <begin position="501"/>
        <end position="522"/>
    </location>
</feature>
<dbReference type="InterPro" id="IPR013783">
    <property type="entry name" value="Ig-like_fold"/>
</dbReference>
<feature type="compositionally biased region" description="Basic residues" evidence="4">
    <location>
        <begin position="939"/>
        <end position="955"/>
    </location>
</feature>
<dbReference type="PANTHER" id="PTHR32343">
    <property type="entry name" value="SERINE/ARGININE-RICH SPLICING FACTOR"/>
    <property type="match status" value="1"/>
</dbReference>
<feature type="region of interest" description="Disordered" evidence="4">
    <location>
        <begin position="1163"/>
        <end position="1189"/>
    </location>
</feature>
<evidence type="ECO:0000313" key="7">
    <source>
        <dbReference type="EMBL" id="KAJ6837782.1"/>
    </source>
</evidence>
<proteinExistence type="predicted"/>
<feature type="compositionally biased region" description="Basic and acidic residues" evidence="4">
    <location>
        <begin position="926"/>
        <end position="938"/>
    </location>
</feature>
<protein>
    <submittedName>
        <fullName evidence="7">Uncharacterized protein</fullName>
    </submittedName>
</protein>
<feature type="compositionally biased region" description="Polar residues" evidence="4">
    <location>
        <begin position="1002"/>
        <end position="1013"/>
    </location>
</feature>
<dbReference type="PROSITE" id="PS50194">
    <property type="entry name" value="FILAMIN_REPEAT"/>
    <property type="match status" value="1"/>
</dbReference>
<dbReference type="CDD" id="cd00590">
    <property type="entry name" value="RRM_SF"/>
    <property type="match status" value="1"/>
</dbReference>
<dbReference type="SMART" id="SM00557">
    <property type="entry name" value="IG_FLMN"/>
    <property type="match status" value="1"/>
</dbReference>
<evidence type="ECO:0000256" key="2">
    <source>
        <dbReference type="PROSITE-ProRule" id="PRU00176"/>
    </source>
</evidence>
<keyword evidence="8" id="KW-1185">Reference proteome</keyword>
<feature type="compositionally biased region" description="Basic and acidic residues" evidence="4">
    <location>
        <begin position="901"/>
        <end position="918"/>
    </location>
</feature>
<feature type="compositionally biased region" description="Polar residues" evidence="4">
    <location>
        <begin position="1113"/>
        <end position="1130"/>
    </location>
</feature>
<dbReference type="EMBL" id="JANAVB010011199">
    <property type="protein sequence ID" value="KAJ6837782.1"/>
    <property type="molecule type" value="Genomic_DNA"/>
</dbReference>
<keyword evidence="3" id="KW-0862">Zinc</keyword>
<accession>A0AAX6HAL9</accession>
<feature type="repeat" description="Filamin" evidence="1">
    <location>
        <begin position="73"/>
        <end position="177"/>
    </location>
</feature>
<feature type="region of interest" description="Disordered" evidence="4">
    <location>
        <begin position="476"/>
        <end position="1025"/>
    </location>
</feature>
<dbReference type="GO" id="GO:0003723">
    <property type="term" value="F:RNA binding"/>
    <property type="evidence" value="ECO:0007669"/>
    <property type="project" value="UniProtKB-UniRule"/>
</dbReference>
<feature type="compositionally biased region" description="Basic and acidic residues" evidence="4">
    <location>
        <begin position="1093"/>
        <end position="1106"/>
    </location>
</feature>
<organism evidence="7 8">
    <name type="scientific">Iris pallida</name>
    <name type="common">Sweet iris</name>
    <dbReference type="NCBI Taxonomy" id="29817"/>
    <lineage>
        <taxon>Eukaryota</taxon>
        <taxon>Viridiplantae</taxon>
        <taxon>Streptophyta</taxon>
        <taxon>Embryophyta</taxon>
        <taxon>Tracheophyta</taxon>
        <taxon>Spermatophyta</taxon>
        <taxon>Magnoliopsida</taxon>
        <taxon>Liliopsida</taxon>
        <taxon>Asparagales</taxon>
        <taxon>Iridaceae</taxon>
        <taxon>Iridoideae</taxon>
        <taxon>Irideae</taxon>
        <taxon>Iris</taxon>
    </lineage>
</organism>
<evidence type="ECO:0000256" key="3">
    <source>
        <dbReference type="PROSITE-ProRule" id="PRU00723"/>
    </source>
</evidence>
<dbReference type="SUPFAM" id="SSF54928">
    <property type="entry name" value="RNA-binding domain, RBD"/>
    <property type="match status" value="1"/>
</dbReference>
<dbReference type="GO" id="GO:0008270">
    <property type="term" value="F:zinc ion binding"/>
    <property type="evidence" value="ECO:0007669"/>
    <property type="project" value="UniProtKB-KW"/>
</dbReference>
<feature type="compositionally biased region" description="Basic and acidic residues" evidence="4">
    <location>
        <begin position="759"/>
        <end position="796"/>
    </location>
</feature>
<dbReference type="InterPro" id="IPR001298">
    <property type="entry name" value="Filamin/ABP280_rpt"/>
</dbReference>
<feature type="compositionally biased region" description="Basic and acidic residues" evidence="4">
    <location>
        <begin position="865"/>
        <end position="875"/>
    </location>
</feature>
<feature type="compositionally biased region" description="Basic and acidic residues" evidence="4">
    <location>
        <begin position="476"/>
        <end position="493"/>
    </location>
</feature>
<keyword evidence="3" id="KW-0479">Metal-binding</keyword>